<name>A0A2U9T693_9GAMM</name>
<dbReference type="EMBL" id="CP029843">
    <property type="protein sequence ID" value="AWV08071.1"/>
    <property type="molecule type" value="Genomic_DNA"/>
</dbReference>
<protein>
    <submittedName>
        <fullName evidence="2">Membrane protein</fullName>
    </submittedName>
</protein>
<gene>
    <name evidence="2" type="ORF">C9I47_2393</name>
</gene>
<dbReference type="AlphaFoldDB" id="A0A2U9T693"/>
<dbReference type="KEGG" id="lmb:C9I47_2393"/>
<dbReference type="Proteomes" id="UP000249447">
    <property type="component" value="Chromosome"/>
</dbReference>
<sequence length="145" mass="15243">MTATHDNPSGPEPLGHAHEAGFDRTMRQRHAESLERLSPATLARLRAARGDALAASRRARPFGWGLASAAAAVCAFAIGVSWLRSDPPAADPAPPTLARTATATDAGDALLAAEVEAVMAPLDEDPDLYLWLAANDDALPPLMER</sequence>
<evidence type="ECO:0000256" key="1">
    <source>
        <dbReference type="SAM" id="Phobius"/>
    </source>
</evidence>
<keyword evidence="1" id="KW-1133">Transmembrane helix</keyword>
<reference evidence="2 3" key="1">
    <citation type="submission" date="2018-05" db="EMBL/GenBank/DDBJ databases">
        <title>The complete genome of Lysobacter maris HZ9B, a marine bacterium antagonistic against terrestrial plant pathogens.</title>
        <authorList>
            <person name="Zhang X.-Q."/>
        </authorList>
    </citation>
    <scope>NUCLEOTIDE SEQUENCE [LARGE SCALE GENOMIC DNA]</scope>
    <source>
        <strain evidence="2 3">HZ9B</strain>
    </source>
</reference>
<accession>A0A2U9T693</accession>
<feature type="transmembrane region" description="Helical" evidence="1">
    <location>
        <begin position="62"/>
        <end position="83"/>
    </location>
</feature>
<keyword evidence="3" id="KW-1185">Reference proteome</keyword>
<organism evidence="2 3">
    <name type="scientific">Marilutibacter maris</name>
    <dbReference type="NCBI Taxonomy" id="1605891"/>
    <lineage>
        <taxon>Bacteria</taxon>
        <taxon>Pseudomonadati</taxon>
        <taxon>Pseudomonadota</taxon>
        <taxon>Gammaproteobacteria</taxon>
        <taxon>Lysobacterales</taxon>
        <taxon>Lysobacteraceae</taxon>
        <taxon>Marilutibacter</taxon>
    </lineage>
</organism>
<evidence type="ECO:0000313" key="2">
    <source>
        <dbReference type="EMBL" id="AWV08071.1"/>
    </source>
</evidence>
<keyword evidence="1" id="KW-0812">Transmembrane</keyword>
<dbReference type="RefSeq" id="WP_223250131.1">
    <property type="nucleotide sequence ID" value="NZ_CP029843.1"/>
</dbReference>
<proteinExistence type="predicted"/>
<evidence type="ECO:0000313" key="3">
    <source>
        <dbReference type="Proteomes" id="UP000249447"/>
    </source>
</evidence>
<keyword evidence="1" id="KW-0472">Membrane</keyword>